<accession>A0ABV2GBU3</accession>
<evidence type="ECO:0000256" key="4">
    <source>
        <dbReference type="ARBA" id="ARBA00022475"/>
    </source>
</evidence>
<comment type="caution">
    <text evidence="10">The sequence shown here is derived from an EMBL/GenBank/DDBJ whole genome shotgun (WGS) entry which is preliminary data.</text>
</comment>
<comment type="caution">
    <text evidence="9">Lacks conserved residue(s) required for the propagation of feature annotation.</text>
</comment>
<name>A0ABV2GBU3_9BACL</name>
<comment type="similarity">
    <text evidence="3 9">Belongs to the CobD/CbiB family.</text>
</comment>
<feature type="transmembrane region" description="Helical" evidence="9">
    <location>
        <begin position="300"/>
        <end position="319"/>
    </location>
</feature>
<comment type="function">
    <text evidence="9">Converts cobyric acid to cobinamide by the addition of aminopropanol on the F carboxylic group.</text>
</comment>
<dbReference type="Pfam" id="PF03186">
    <property type="entry name" value="CobD_Cbib"/>
    <property type="match status" value="1"/>
</dbReference>
<keyword evidence="8 9" id="KW-0472">Membrane</keyword>
<dbReference type="PANTHER" id="PTHR34308">
    <property type="entry name" value="COBALAMIN BIOSYNTHESIS PROTEIN CBIB"/>
    <property type="match status" value="1"/>
</dbReference>
<dbReference type="EMBL" id="JBEPLW010000011">
    <property type="protein sequence ID" value="MET3575751.1"/>
    <property type="molecule type" value="Genomic_DNA"/>
</dbReference>
<evidence type="ECO:0000256" key="7">
    <source>
        <dbReference type="ARBA" id="ARBA00022989"/>
    </source>
</evidence>
<dbReference type="PANTHER" id="PTHR34308:SF1">
    <property type="entry name" value="COBALAMIN BIOSYNTHESIS PROTEIN CBIB"/>
    <property type="match status" value="1"/>
</dbReference>
<evidence type="ECO:0000256" key="8">
    <source>
        <dbReference type="ARBA" id="ARBA00023136"/>
    </source>
</evidence>
<evidence type="ECO:0000313" key="11">
    <source>
        <dbReference type="Proteomes" id="UP001549099"/>
    </source>
</evidence>
<evidence type="ECO:0000256" key="6">
    <source>
        <dbReference type="ARBA" id="ARBA00022692"/>
    </source>
</evidence>
<protein>
    <recommendedName>
        <fullName evidence="9">Cobalamin biosynthesis protein CobD</fullName>
    </recommendedName>
</protein>
<keyword evidence="5 9" id="KW-0169">Cobalamin biosynthesis</keyword>
<evidence type="ECO:0000256" key="5">
    <source>
        <dbReference type="ARBA" id="ARBA00022573"/>
    </source>
</evidence>
<evidence type="ECO:0000256" key="9">
    <source>
        <dbReference type="HAMAP-Rule" id="MF_00024"/>
    </source>
</evidence>
<sequence length="320" mass="35087">MILNHLIACLAGFVIDRVIGDPPGWPHPVRWIGRLIGLLDRKWNRGRNRRLKGLLLLAVTIFVSVLAAWAVIWICYSLHRAAGIAAEALLIGAGLAQKSLASAAMDVYRPLRRGDLQQAREKLGWIVGRDTDGLTEPEVVRGVVETVSENTSDGVTAPLFWALLLGAPGIWGYKAVNTLDSMVGYRNEKHGEFGFFSAKADDVLNWIPARLTGWLILVFTHNKGGLPLKERWRRWRRDARRHPSPNSGWLEAATACQLGVELGGRNYYGGVPSDRARMGLPLRPLAAADIPESVNAMHRVSTAFLILFLLTGGAAIGIVA</sequence>
<feature type="transmembrane region" description="Helical" evidence="9">
    <location>
        <begin position="54"/>
        <end position="76"/>
    </location>
</feature>
<organism evidence="10 11">
    <name type="scientific">Bhargavaea ullalensis</name>
    <dbReference type="NCBI Taxonomy" id="1265685"/>
    <lineage>
        <taxon>Bacteria</taxon>
        <taxon>Bacillati</taxon>
        <taxon>Bacillota</taxon>
        <taxon>Bacilli</taxon>
        <taxon>Bacillales</taxon>
        <taxon>Caryophanaceae</taxon>
        <taxon>Bhargavaea</taxon>
    </lineage>
</organism>
<keyword evidence="7 9" id="KW-1133">Transmembrane helix</keyword>
<keyword evidence="11" id="KW-1185">Reference proteome</keyword>
<keyword evidence="6 9" id="KW-0812">Transmembrane</keyword>
<evidence type="ECO:0000313" key="10">
    <source>
        <dbReference type="EMBL" id="MET3575751.1"/>
    </source>
</evidence>
<evidence type="ECO:0000256" key="1">
    <source>
        <dbReference type="ARBA" id="ARBA00004651"/>
    </source>
</evidence>
<dbReference type="NCBIfam" id="TIGR00380">
    <property type="entry name" value="cobal_cbiB"/>
    <property type="match status" value="1"/>
</dbReference>
<proteinExistence type="inferred from homology"/>
<dbReference type="GO" id="GO:0043757">
    <property type="term" value="F:adenosylcobinamide-phosphate synthase activity"/>
    <property type="evidence" value="ECO:0007669"/>
    <property type="project" value="UniProtKB-EC"/>
</dbReference>
<dbReference type="HAMAP" id="MF_00024">
    <property type="entry name" value="CobD_CbiB"/>
    <property type="match status" value="1"/>
</dbReference>
<evidence type="ECO:0000256" key="3">
    <source>
        <dbReference type="ARBA" id="ARBA00006263"/>
    </source>
</evidence>
<keyword evidence="4 9" id="KW-1003">Cell membrane</keyword>
<keyword evidence="10" id="KW-0436">Ligase</keyword>
<evidence type="ECO:0000256" key="2">
    <source>
        <dbReference type="ARBA" id="ARBA00004953"/>
    </source>
</evidence>
<dbReference type="Proteomes" id="UP001549099">
    <property type="component" value="Unassembled WGS sequence"/>
</dbReference>
<reference evidence="10 11" key="1">
    <citation type="submission" date="2024-06" db="EMBL/GenBank/DDBJ databases">
        <title>Genomic Encyclopedia of Type Strains, Phase IV (KMG-IV): sequencing the most valuable type-strain genomes for metagenomic binning, comparative biology and taxonomic classification.</title>
        <authorList>
            <person name="Goeker M."/>
        </authorList>
    </citation>
    <scope>NUCLEOTIDE SEQUENCE [LARGE SCALE GENOMIC DNA]</scope>
    <source>
        <strain evidence="10 11">DSM 26128</strain>
    </source>
</reference>
<comment type="pathway">
    <text evidence="2 9">Cofactor biosynthesis; adenosylcobalamin biosynthesis.</text>
</comment>
<dbReference type="RefSeq" id="WP_354197183.1">
    <property type="nucleotide sequence ID" value="NZ_JBEPLW010000011.1"/>
</dbReference>
<gene>
    <name evidence="9" type="primary">cobD</name>
    <name evidence="10" type="ORF">ABID49_001657</name>
</gene>
<comment type="subcellular location">
    <subcellularLocation>
        <location evidence="1 9">Cell membrane</location>
        <topology evidence="1 9">Multi-pass membrane protein</topology>
    </subcellularLocation>
</comment>
<dbReference type="InterPro" id="IPR004485">
    <property type="entry name" value="Cobalamin_biosynth_CobD/CbiB"/>
</dbReference>